<name>A0A517L5B6_9PEZI</name>
<dbReference type="EMBL" id="CP042189">
    <property type="protein sequence ID" value="QDS70822.1"/>
    <property type="molecule type" value="Genomic_DNA"/>
</dbReference>
<protein>
    <submittedName>
        <fullName evidence="1">Uncharacterized protein</fullName>
    </submittedName>
</protein>
<gene>
    <name evidence="1" type="ORF">FKW77_004907</name>
</gene>
<evidence type="ECO:0000313" key="2">
    <source>
        <dbReference type="Proteomes" id="UP000316270"/>
    </source>
</evidence>
<dbReference type="Gene3D" id="3.40.50.150">
    <property type="entry name" value="Vaccinia Virus protein VP39"/>
    <property type="match status" value="1"/>
</dbReference>
<organism evidence="1 2">
    <name type="scientific">Venturia effusa</name>
    <dbReference type="NCBI Taxonomy" id="50376"/>
    <lineage>
        <taxon>Eukaryota</taxon>
        <taxon>Fungi</taxon>
        <taxon>Dikarya</taxon>
        <taxon>Ascomycota</taxon>
        <taxon>Pezizomycotina</taxon>
        <taxon>Dothideomycetes</taxon>
        <taxon>Pleosporomycetidae</taxon>
        <taxon>Venturiales</taxon>
        <taxon>Venturiaceae</taxon>
        <taxon>Venturia</taxon>
    </lineage>
</organism>
<dbReference type="SUPFAM" id="SSF53335">
    <property type="entry name" value="S-adenosyl-L-methionine-dependent methyltransferases"/>
    <property type="match status" value="1"/>
</dbReference>
<dbReference type="InterPro" id="IPR029063">
    <property type="entry name" value="SAM-dependent_MTases_sf"/>
</dbReference>
<dbReference type="GO" id="GO:0005829">
    <property type="term" value="C:cytosol"/>
    <property type="evidence" value="ECO:0007669"/>
    <property type="project" value="TreeGrafter"/>
</dbReference>
<accession>A0A517L5B6</accession>
<dbReference type="Pfam" id="PF10294">
    <property type="entry name" value="Methyltransf_16"/>
    <property type="match status" value="1"/>
</dbReference>
<evidence type="ECO:0000313" key="1">
    <source>
        <dbReference type="EMBL" id="QDS70822.1"/>
    </source>
</evidence>
<dbReference type="PANTHER" id="PTHR14614:SF156">
    <property type="entry name" value="PROTEIN-LYSINE N-METHYLTRANSFERASE EFM2"/>
    <property type="match status" value="1"/>
</dbReference>
<sequence length="350" mass="38600">MPHALTDAVKPVPDPLHVFDLPQVYTRPAAKDLLHALSLLSLQPPTWDDQDEDFKHVHERRKVSPEGVPKYLTSIVSNELGWIKDEAEREEIWDQASMRLAERSGRAGMPAISRTFVIPSHSGHIELSLHEPSLTEDHLGFKTWASSYMLAKRLCGMDLPTLRHGRQRILELGSGTGLVGMAAAAVLKADVLLTDLPEIEGNLANNVSRNSNIIESEGGSATTAVLDWAAPTLLHGFSPVGTNASASHDPFPIILAADCMYSAEHPALLVNAISAWLVRSPEARIILEIPLREGYGYEKERDDLRQKLRTLGLEVLEQGEETGYDDWGGAGSELQEVPCWWSIWGWKATS</sequence>
<keyword evidence="2" id="KW-1185">Reference proteome</keyword>
<dbReference type="STRING" id="50376.A0A517L5B6"/>
<dbReference type="Proteomes" id="UP000316270">
    <property type="component" value="Chromosome 5"/>
</dbReference>
<proteinExistence type="predicted"/>
<dbReference type="GO" id="GO:0008757">
    <property type="term" value="F:S-adenosylmethionine-dependent methyltransferase activity"/>
    <property type="evidence" value="ECO:0007669"/>
    <property type="project" value="UniProtKB-ARBA"/>
</dbReference>
<reference evidence="1 2" key="1">
    <citation type="submission" date="2019-07" db="EMBL/GenBank/DDBJ databases">
        <title>Finished genome of Venturia effusa.</title>
        <authorList>
            <person name="Young C.A."/>
            <person name="Cox M.P."/>
            <person name="Ganley A.R.D."/>
            <person name="David W.J."/>
        </authorList>
    </citation>
    <scope>NUCLEOTIDE SEQUENCE [LARGE SCALE GENOMIC DNA]</scope>
    <source>
        <strain evidence="2">albino</strain>
    </source>
</reference>
<dbReference type="AlphaFoldDB" id="A0A517L5B6"/>
<dbReference type="OrthoDB" id="433955at2759"/>
<dbReference type="InterPro" id="IPR019410">
    <property type="entry name" value="Methyltransf_16"/>
</dbReference>
<dbReference type="PANTHER" id="PTHR14614">
    <property type="entry name" value="HEPATOCELLULAR CARCINOMA-ASSOCIATED ANTIGEN"/>
    <property type="match status" value="1"/>
</dbReference>